<dbReference type="EMBL" id="JBHUME010000001">
    <property type="protein sequence ID" value="MFD2610825.1"/>
    <property type="molecule type" value="Genomic_DNA"/>
</dbReference>
<name>A0ABW5P783_9BACL</name>
<dbReference type="PANTHER" id="PTHR41302:SF2">
    <property type="entry name" value="PRESPORE SPECIFIC TRANSCRIPTIONAL ACTIVATOR RSFA"/>
    <property type="match status" value="1"/>
</dbReference>
<evidence type="ECO:0000313" key="3">
    <source>
        <dbReference type="EMBL" id="MFD2610825.1"/>
    </source>
</evidence>
<dbReference type="InterPro" id="IPR009057">
    <property type="entry name" value="Homeodomain-like_sf"/>
</dbReference>
<dbReference type="PANTHER" id="PTHR41302">
    <property type="entry name" value="PRESPORE-SPECIFIC TRANSCRIPTIONAL REGULATOR RSFA-RELATED"/>
    <property type="match status" value="1"/>
</dbReference>
<gene>
    <name evidence="3" type="ORF">ACFSUF_00140</name>
</gene>
<dbReference type="PROSITE" id="PS50090">
    <property type="entry name" value="MYB_LIKE"/>
    <property type="match status" value="1"/>
</dbReference>
<dbReference type="RefSeq" id="WP_377598927.1">
    <property type="nucleotide sequence ID" value="NZ_JBHUME010000001.1"/>
</dbReference>
<dbReference type="Proteomes" id="UP001597541">
    <property type="component" value="Unassembled WGS sequence"/>
</dbReference>
<feature type="domain" description="Myb-like" evidence="2">
    <location>
        <begin position="1"/>
        <end position="55"/>
    </location>
</feature>
<protein>
    <recommendedName>
        <fullName evidence="2">Myb-like domain-containing protein</fullName>
    </recommendedName>
</protein>
<dbReference type="InterPro" id="IPR014243">
    <property type="entry name" value="RsfA-like"/>
</dbReference>
<proteinExistence type="predicted"/>
<dbReference type="InterPro" id="IPR001005">
    <property type="entry name" value="SANT/Myb"/>
</dbReference>
<dbReference type="SUPFAM" id="SSF46689">
    <property type="entry name" value="Homeodomain-like"/>
    <property type="match status" value="1"/>
</dbReference>
<keyword evidence="4" id="KW-1185">Reference proteome</keyword>
<dbReference type="Pfam" id="PF13921">
    <property type="entry name" value="Myb_DNA-bind_6"/>
    <property type="match status" value="1"/>
</dbReference>
<organism evidence="3 4">
    <name type="scientific">Paenibacillus gansuensis</name>
    <dbReference type="NCBI Taxonomy" id="306542"/>
    <lineage>
        <taxon>Bacteria</taxon>
        <taxon>Bacillati</taxon>
        <taxon>Bacillota</taxon>
        <taxon>Bacilli</taxon>
        <taxon>Bacillales</taxon>
        <taxon>Paenibacillaceae</taxon>
        <taxon>Paenibacillus</taxon>
    </lineage>
</organism>
<evidence type="ECO:0000256" key="1">
    <source>
        <dbReference type="SAM" id="Coils"/>
    </source>
</evidence>
<evidence type="ECO:0000259" key="2">
    <source>
        <dbReference type="PROSITE" id="PS50090"/>
    </source>
</evidence>
<keyword evidence="1" id="KW-0175">Coiled coil</keyword>
<sequence>MKRKNIWSTEDDIQLTEIVLRHLKNRSTQLKAFEEAAEILGRTKAACGFRWNSSLRTQHADTLLKLIGDTKGRRRTKPVAAGLHCDTNIEGDNKPLTKIFTYIKELEQTIANQQKEIEQLRNQVKHDGDRYIASEDLQTLMKIITHARRNGYLNQAN</sequence>
<feature type="coiled-coil region" evidence="1">
    <location>
        <begin position="103"/>
        <end position="130"/>
    </location>
</feature>
<comment type="caution">
    <text evidence="3">The sequence shown here is derived from an EMBL/GenBank/DDBJ whole genome shotgun (WGS) entry which is preliminary data.</text>
</comment>
<reference evidence="4" key="1">
    <citation type="journal article" date="2019" name="Int. J. Syst. Evol. Microbiol.">
        <title>The Global Catalogue of Microorganisms (GCM) 10K type strain sequencing project: providing services to taxonomists for standard genome sequencing and annotation.</title>
        <authorList>
            <consortium name="The Broad Institute Genomics Platform"/>
            <consortium name="The Broad Institute Genome Sequencing Center for Infectious Disease"/>
            <person name="Wu L."/>
            <person name="Ma J."/>
        </authorList>
    </citation>
    <scope>NUCLEOTIDE SEQUENCE [LARGE SCALE GENOMIC DNA]</scope>
    <source>
        <strain evidence="4">KCTC 3950</strain>
    </source>
</reference>
<accession>A0ABW5P783</accession>
<evidence type="ECO:0000313" key="4">
    <source>
        <dbReference type="Proteomes" id="UP001597541"/>
    </source>
</evidence>